<name>A0A0M9AJ50_9EURY</name>
<dbReference type="Pfam" id="PF25206">
    <property type="entry name" value="DUF7836"/>
    <property type="match status" value="1"/>
</dbReference>
<dbReference type="Proteomes" id="UP000610611">
    <property type="component" value="Unassembled WGS sequence"/>
</dbReference>
<dbReference type="EMBL" id="WOWB01000001">
    <property type="protein sequence ID" value="NLV06589.1"/>
    <property type="molecule type" value="Genomic_DNA"/>
</dbReference>
<dbReference type="PATRIC" id="fig|1705562.3.peg.481"/>
<organism evidence="2 4">
    <name type="scientific">Haloarcula rubripromontorii</name>
    <dbReference type="NCBI Taxonomy" id="1705562"/>
    <lineage>
        <taxon>Archaea</taxon>
        <taxon>Methanobacteriati</taxon>
        <taxon>Methanobacteriota</taxon>
        <taxon>Stenosarchaea group</taxon>
        <taxon>Halobacteria</taxon>
        <taxon>Halobacteriales</taxon>
        <taxon>Haloarculaceae</taxon>
        <taxon>Haloarcula</taxon>
    </lineage>
</organism>
<evidence type="ECO:0000313" key="3">
    <source>
        <dbReference type="EMBL" id="NLV06589.1"/>
    </source>
</evidence>
<sequence>MQEAWLQLQCPACSVAWEAQVTDLSAPETQFACDDCGTERSLSEFMRTARDLEVLQEFTES</sequence>
<dbReference type="AlphaFoldDB" id="A0A0M9AJ50"/>
<dbReference type="InterPro" id="IPR057158">
    <property type="entry name" value="DUF7836"/>
</dbReference>
<reference evidence="3" key="2">
    <citation type="submission" date="2019-12" db="EMBL/GenBank/DDBJ databases">
        <title>The whole-genome sequencing of Haloarcula japonica strain pws8.</title>
        <authorList>
            <person name="Verma D.K."/>
            <person name="Gopal K."/>
            <person name="Prasad E.S."/>
        </authorList>
    </citation>
    <scope>NUCLEOTIDE SEQUENCE</scope>
    <source>
        <strain evidence="3">Pws8</strain>
    </source>
</reference>
<dbReference type="EMBL" id="LIUF01000003">
    <property type="protein sequence ID" value="KOX93062.1"/>
    <property type="molecule type" value="Genomic_DNA"/>
</dbReference>
<reference evidence="2 4" key="1">
    <citation type="submission" date="2015-08" db="EMBL/GenBank/DDBJ databases">
        <title>Genomes of Isolates from Cabo Rojo, PR.</title>
        <authorList>
            <person name="Sanchez-Nieves R.L."/>
            <person name="Montalvo-Rodriguez R."/>
        </authorList>
    </citation>
    <scope>NUCLEOTIDE SEQUENCE [LARGE SCALE GENOMIC DNA]</scope>
    <source>
        <strain evidence="2 4">SL3</strain>
    </source>
</reference>
<dbReference type="OrthoDB" id="179396at2157"/>
<evidence type="ECO:0000313" key="2">
    <source>
        <dbReference type="EMBL" id="KOX93062.1"/>
    </source>
</evidence>
<keyword evidence="4" id="KW-1185">Reference proteome</keyword>
<dbReference type="RefSeq" id="WP_053968202.1">
    <property type="nucleotide sequence ID" value="NZ_JAWJXX010000003.1"/>
</dbReference>
<feature type="domain" description="DUF7836" evidence="1">
    <location>
        <begin position="1"/>
        <end position="58"/>
    </location>
</feature>
<evidence type="ECO:0000313" key="4">
    <source>
        <dbReference type="Proteomes" id="UP000037729"/>
    </source>
</evidence>
<gene>
    <name evidence="2" type="ORF">AMS69_11480</name>
    <name evidence="3" type="ORF">GOC83_10665</name>
</gene>
<proteinExistence type="predicted"/>
<dbReference type="STRING" id="1705562.AMS69_11480"/>
<accession>A0A0M9AJ50</accession>
<dbReference type="Proteomes" id="UP000037729">
    <property type="component" value="Unassembled WGS sequence"/>
</dbReference>
<protein>
    <recommendedName>
        <fullName evidence="1">DUF7836 domain-containing protein</fullName>
    </recommendedName>
</protein>
<comment type="caution">
    <text evidence="2">The sequence shown here is derived from an EMBL/GenBank/DDBJ whole genome shotgun (WGS) entry which is preliminary data.</text>
</comment>
<evidence type="ECO:0000259" key="1">
    <source>
        <dbReference type="Pfam" id="PF25206"/>
    </source>
</evidence>